<name>A0A699WQG4_TANCI</name>
<dbReference type="PROSITE" id="PS50158">
    <property type="entry name" value="ZF_CCHC"/>
    <property type="match status" value="1"/>
</dbReference>
<dbReference type="AlphaFoldDB" id="A0A699WQG4"/>
<dbReference type="GO" id="GO:0008270">
    <property type="term" value="F:zinc ion binding"/>
    <property type="evidence" value="ECO:0007669"/>
    <property type="project" value="UniProtKB-KW"/>
</dbReference>
<dbReference type="Gene3D" id="4.10.60.10">
    <property type="entry name" value="Zinc finger, CCHC-type"/>
    <property type="match status" value="1"/>
</dbReference>
<dbReference type="InterPro" id="IPR036875">
    <property type="entry name" value="Znf_CCHC_sf"/>
</dbReference>
<accession>A0A699WQG4</accession>
<keyword evidence="1" id="KW-0479">Metal-binding</keyword>
<evidence type="ECO:0000256" key="2">
    <source>
        <dbReference type="SAM" id="MobiDB-lite"/>
    </source>
</evidence>
<dbReference type="SMART" id="SM00343">
    <property type="entry name" value="ZnF_C2HC"/>
    <property type="match status" value="1"/>
</dbReference>
<keyword evidence="1" id="KW-0863">Zinc-finger</keyword>
<dbReference type="GO" id="GO:0003676">
    <property type="term" value="F:nucleic acid binding"/>
    <property type="evidence" value="ECO:0007669"/>
    <property type="project" value="InterPro"/>
</dbReference>
<organism evidence="4">
    <name type="scientific">Tanacetum cinerariifolium</name>
    <name type="common">Dalmatian daisy</name>
    <name type="synonym">Chrysanthemum cinerariifolium</name>
    <dbReference type="NCBI Taxonomy" id="118510"/>
    <lineage>
        <taxon>Eukaryota</taxon>
        <taxon>Viridiplantae</taxon>
        <taxon>Streptophyta</taxon>
        <taxon>Embryophyta</taxon>
        <taxon>Tracheophyta</taxon>
        <taxon>Spermatophyta</taxon>
        <taxon>Magnoliopsida</taxon>
        <taxon>eudicotyledons</taxon>
        <taxon>Gunneridae</taxon>
        <taxon>Pentapetalae</taxon>
        <taxon>asterids</taxon>
        <taxon>campanulids</taxon>
        <taxon>Asterales</taxon>
        <taxon>Asteraceae</taxon>
        <taxon>Asteroideae</taxon>
        <taxon>Anthemideae</taxon>
        <taxon>Anthemidinae</taxon>
        <taxon>Tanacetum</taxon>
    </lineage>
</organism>
<sequence length="75" mass="8469">WKKTGKKITIQGSDVADFDKSKVECFNCHKMGHFARECRAPRSQDRGKRESHKQGPKVEEPAPKALMAIDGIGWD</sequence>
<gene>
    <name evidence="4" type="ORF">Tci_921666</name>
</gene>
<dbReference type="EMBL" id="BKCJ011745990">
    <property type="protein sequence ID" value="GFD49697.1"/>
    <property type="molecule type" value="Genomic_DNA"/>
</dbReference>
<feature type="non-terminal residue" evidence="4">
    <location>
        <position position="1"/>
    </location>
</feature>
<dbReference type="Pfam" id="PF00098">
    <property type="entry name" value="zf-CCHC"/>
    <property type="match status" value="1"/>
</dbReference>
<feature type="compositionally biased region" description="Basic and acidic residues" evidence="2">
    <location>
        <begin position="39"/>
        <end position="62"/>
    </location>
</feature>
<reference evidence="4" key="1">
    <citation type="journal article" date="2019" name="Sci. Rep.">
        <title>Draft genome of Tanacetum cinerariifolium, the natural source of mosquito coil.</title>
        <authorList>
            <person name="Yamashiro T."/>
            <person name="Shiraishi A."/>
            <person name="Satake H."/>
            <person name="Nakayama K."/>
        </authorList>
    </citation>
    <scope>NUCLEOTIDE SEQUENCE</scope>
</reference>
<feature type="domain" description="CCHC-type" evidence="3">
    <location>
        <begin position="25"/>
        <end position="39"/>
    </location>
</feature>
<feature type="region of interest" description="Disordered" evidence="2">
    <location>
        <begin position="39"/>
        <end position="64"/>
    </location>
</feature>
<dbReference type="SUPFAM" id="SSF57756">
    <property type="entry name" value="Retrovirus zinc finger-like domains"/>
    <property type="match status" value="1"/>
</dbReference>
<proteinExistence type="predicted"/>
<dbReference type="InterPro" id="IPR001878">
    <property type="entry name" value="Znf_CCHC"/>
</dbReference>
<evidence type="ECO:0000256" key="1">
    <source>
        <dbReference type="PROSITE-ProRule" id="PRU00047"/>
    </source>
</evidence>
<evidence type="ECO:0000313" key="4">
    <source>
        <dbReference type="EMBL" id="GFD49697.1"/>
    </source>
</evidence>
<comment type="caution">
    <text evidence="4">The sequence shown here is derived from an EMBL/GenBank/DDBJ whole genome shotgun (WGS) entry which is preliminary data.</text>
</comment>
<evidence type="ECO:0000259" key="3">
    <source>
        <dbReference type="PROSITE" id="PS50158"/>
    </source>
</evidence>
<keyword evidence="1" id="KW-0862">Zinc</keyword>
<protein>
    <recommendedName>
        <fullName evidence="3">CCHC-type domain-containing protein</fullName>
    </recommendedName>
</protein>